<dbReference type="InterPro" id="IPR001584">
    <property type="entry name" value="Integrase_cat-core"/>
</dbReference>
<dbReference type="GO" id="GO:0015074">
    <property type="term" value="P:DNA integration"/>
    <property type="evidence" value="ECO:0007669"/>
    <property type="project" value="InterPro"/>
</dbReference>
<dbReference type="Gene3D" id="3.30.420.10">
    <property type="entry name" value="Ribonuclease H-like superfamily/Ribonuclease H"/>
    <property type="match status" value="1"/>
</dbReference>
<dbReference type="InterPro" id="IPR036397">
    <property type="entry name" value="RNaseH_sf"/>
</dbReference>
<organism evidence="3 4">
    <name type="scientific">Paracoccus sphaerophysae</name>
    <dbReference type="NCBI Taxonomy" id="690417"/>
    <lineage>
        <taxon>Bacteria</taxon>
        <taxon>Pseudomonadati</taxon>
        <taxon>Pseudomonadota</taxon>
        <taxon>Alphaproteobacteria</taxon>
        <taxon>Rhodobacterales</taxon>
        <taxon>Paracoccaceae</taxon>
        <taxon>Paracoccus</taxon>
    </lineage>
</organism>
<reference evidence="3 4" key="1">
    <citation type="submission" date="2014-09" db="EMBL/GenBank/DDBJ databases">
        <authorList>
            <person name="McGinnis J.M."/>
            <person name="Wolfgang W.J."/>
        </authorList>
    </citation>
    <scope>NUCLEOTIDE SEQUENCE [LARGE SCALE GENOMIC DNA]</scope>
    <source>
        <strain evidence="3 4">HAMBI 3106</strain>
    </source>
</reference>
<dbReference type="EMBL" id="JRKS01000042">
    <property type="protein sequence ID" value="KGJ04419.1"/>
    <property type="molecule type" value="Genomic_DNA"/>
</dbReference>
<dbReference type="AlphaFoldDB" id="A0A099F1W7"/>
<dbReference type="PANTHER" id="PTHR47515">
    <property type="entry name" value="LOW CALCIUM RESPONSE LOCUS PROTEIN T"/>
    <property type="match status" value="1"/>
</dbReference>
<dbReference type="InterPro" id="IPR012337">
    <property type="entry name" value="RNaseH-like_sf"/>
</dbReference>
<evidence type="ECO:0000259" key="2">
    <source>
        <dbReference type="PROSITE" id="PS50994"/>
    </source>
</evidence>
<proteinExistence type="predicted"/>
<dbReference type="InterPro" id="IPR048020">
    <property type="entry name" value="Transpos_IS3"/>
</dbReference>
<evidence type="ECO:0000313" key="4">
    <source>
        <dbReference type="Proteomes" id="UP000029917"/>
    </source>
</evidence>
<dbReference type="GO" id="GO:0003676">
    <property type="term" value="F:nucleic acid binding"/>
    <property type="evidence" value="ECO:0007669"/>
    <property type="project" value="InterPro"/>
</dbReference>
<feature type="domain" description="Integrase catalytic" evidence="2">
    <location>
        <begin position="112"/>
        <end position="273"/>
    </location>
</feature>
<sequence length="309" mass="35001">MVTPAVKREAVAHLRSLLGLSERRACRIAGADRKMIRYLAQRAPDTVLRGRLRDLANERRRFGYRRLFVLLRREGEPSGINRIYRLYREEGLTVRKRKARRKAVGTRAPILVEARPNARWSLDFVHDQFASGQRFRVLNVVDDVTRECLAAIPDTSISGRRVARELTALIERRGKPGMVVSDNGTELTSNAILRWCSEHKVEWHYIAPGKPMQNGFVESFNGRMRDELLNETMFRNLAHARVVIAAWAADYNTERPHSALDYQTPADYARSLTTAIARPAARDESSVRRAIAHPAPTTVNTNRAPVAAG</sequence>
<evidence type="ECO:0000313" key="3">
    <source>
        <dbReference type="EMBL" id="KGJ04419.1"/>
    </source>
</evidence>
<feature type="region of interest" description="Disordered" evidence="1">
    <location>
        <begin position="281"/>
        <end position="309"/>
    </location>
</feature>
<dbReference type="Pfam" id="PF13276">
    <property type="entry name" value="HTH_21"/>
    <property type="match status" value="1"/>
</dbReference>
<gene>
    <name evidence="3" type="ORF">IC63_12170</name>
</gene>
<dbReference type="Pfam" id="PF13683">
    <property type="entry name" value="rve_3"/>
    <property type="match status" value="1"/>
</dbReference>
<dbReference type="PANTHER" id="PTHR47515:SF1">
    <property type="entry name" value="BLR2054 PROTEIN"/>
    <property type="match status" value="1"/>
</dbReference>
<keyword evidence="4" id="KW-1185">Reference proteome</keyword>
<dbReference type="NCBIfam" id="NF033516">
    <property type="entry name" value="transpos_IS3"/>
    <property type="match status" value="1"/>
</dbReference>
<dbReference type="InterPro" id="IPR025948">
    <property type="entry name" value="HTH-like_dom"/>
</dbReference>
<evidence type="ECO:0000256" key="1">
    <source>
        <dbReference type="SAM" id="MobiDB-lite"/>
    </source>
</evidence>
<dbReference type="PROSITE" id="PS50994">
    <property type="entry name" value="INTEGRASE"/>
    <property type="match status" value="1"/>
</dbReference>
<reference evidence="3 4" key="2">
    <citation type="submission" date="2014-10" db="EMBL/GenBank/DDBJ databases">
        <title>Paracoccus sanguinis sp. nov., isolated from clinical specimens of New York State patients.</title>
        <authorList>
            <person name="Mingle L.A."/>
            <person name="Cole J.A."/>
            <person name="Lapierre P."/>
            <person name="Musser K.A."/>
        </authorList>
    </citation>
    <scope>NUCLEOTIDE SEQUENCE [LARGE SCALE GENOMIC DNA]</scope>
    <source>
        <strain evidence="3 4">HAMBI 3106</strain>
    </source>
</reference>
<accession>A0A099F1W7</accession>
<dbReference type="Proteomes" id="UP000029917">
    <property type="component" value="Unassembled WGS sequence"/>
</dbReference>
<protein>
    <submittedName>
        <fullName evidence="3">Transposase</fullName>
    </submittedName>
</protein>
<comment type="caution">
    <text evidence="3">The sequence shown here is derived from an EMBL/GenBank/DDBJ whole genome shotgun (WGS) entry which is preliminary data.</text>
</comment>
<dbReference type="SUPFAM" id="SSF53098">
    <property type="entry name" value="Ribonuclease H-like"/>
    <property type="match status" value="1"/>
</dbReference>
<name>A0A099F1W7_9RHOB</name>
<dbReference type="STRING" id="690417.IC63_12170"/>